<protein>
    <submittedName>
        <fullName evidence="1">PRTRC system protein B</fullName>
    </submittedName>
</protein>
<evidence type="ECO:0000313" key="2">
    <source>
        <dbReference type="Proteomes" id="UP000280708"/>
    </source>
</evidence>
<dbReference type="InterPro" id="IPR032787">
    <property type="entry name" value="Prok-E2_D"/>
</dbReference>
<dbReference type="Proteomes" id="UP000280708">
    <property type="component" value="Chromosome"/>
</dbReference>
<dbReference type="EMBL" id="CP033230">
    <property type="protein sequence ID" value="AYO76408.1"/>
    <property type="molecule type" value="Genomic_DNA"/>
</dbReference>
<dbReference type="NCBIfam" id="TIGR03737">
    <property type="entry name" value="PRTRC_B"/>
    <property type="match status" value="1"/>
</dbReference>
<name>A0A3G2UQR6_SPHYA</name>
<dbReference type="InterPro" id="IPR022280">
    <property type="entry name" value="PRTRC_protein-B"/>
</dbReference>
<reference evidence="1 2" key="1">
    <citation type="submission" date="2018-10" db="EMBL/GenBank/DDBJ databases">
        <title>Characterization and genome analysis of a novel bacterium Sphingobium yanoikuyae SJTF8 capable of degrading PAHs.</title>
        <authorList>
            <person name="Yin C."/>
            <person name="Xiong W."/>
            <person name="Liang R."/>
        </authorList>
    </citation>
    <scope>NUCLEOTIDE SEQUENCE [LARGE SCALE GENOMIC DNA]</scope>
    <source>
        <strain evidence="1 2">SJTF8</strain>
    </source>
</reference>
<organism evidence="1 2">
    <name type="scientific">Sphingobium yanoikuyae</name>
    <name type="common">Sphingomonas yanoikuyae</name>
    <dbReference type="NCBI Taxonomy" id="13690"/>
    <lineage>
        <taxon>Bacteria</taxon>
        <taxon>Pseudomonadati</taxon>
        <taxon>Pseudomonadota</taxon>
        <taxon>Alphaproteobacteria</taxon>
        <taxon>Sphingomonadales</taxon>
        <taxon>Sphingomonadaceae</taxon>
        <taxon>Sphingobium</taxon>
    </lineage>
</organism>
<dbReference type="RefSeq" id="WP_122129419.1">
    <property type="nucleotide sequence ID" value="NZ_CP033230.1"/>
</dbReference>
<evidence type="ECO:0000313" key="1">
    <source>
        <dbReference type="EMBL" id="AYO76408.1"/>
    </source>
</evidence>
<gene>
    <name evidence="1" type="ORF">EBF16_05305</name>
</gene>
<accession>A0A3G2UQR6</accession>
<dbReference type="AlphaFoldDB" id="A0A3G2UQR6"/>
<proteinExistence type="predicted"/>
<dbReference type="Pfam" id="PF14460">
    <property type="entry name" value="Prok-E2_D"/>
    <property type="match status" value="1"/>
</dbReference>
<sequence length="265" mass="28761">MPNHSTQFDATPGGMVLTNAILLYGAEGRYGASREGGAAFASIHEVEHRDAGPMIAAGTPLTRAHLRQWTKALDRAAPPEILPANVLVAHADLIAWWVPAQVRLAYFDLSRTPEGLKVLNQRTSVPVPYPPQLFVASRKGFGVYALPADERPTAETKLLHSPVLNVYLTGQLCWGNIARPKALTVASMPEYERAIFESWSTHPNVGQELTVTGRGGLVKLWDNLAASRSKRFPVKRLKPFNPNSNGKALKVPVTFGSLIASKVAA</sequence>